<keyword evidence="2" id="KW-1185">Reference proteome</keyword>
<name>A0ABU0YHM3_9PROT</name>
<evidence type="ECO:0000313" key="2">
    <source>
        <dbReference type="Proteomes" id="UP001230156"/>
    </source>
</evidence>
<evidence type="ECO:0000313" key="1">
    <source>
        <dbReference type="EMBL" id="MDQ7247219.1"/>
    </source>
</evidence>
<gene>
    <name evidence="1" type="ORF">Q8A70_06060</name>
</gene>
<protein>
    <submittedName>
        <fullName evidence="1">Uncharacterized protein</fullName>
    </submittedName>
</protein>
<reference evidence="2" key="1">
    <citation type="submission" date="2023-08" db="EMBL/GenBank/DDBJ databases">
        <title>Rhodospirillaceae gen. nov., a novel taxon isolated from the Yangtze River Yuezi River estuary sludge.</title>
        <authorList>
            <person name="Ruan L."/>
        </authorList>
    </citation>
    <scope>NUCLEOTIDE SEQUENCE [LARGE SCALE GENOMIC DNA]</scope>
    <source>
        <strain evidence="2">R-7</strain>
    </source>
</reference>
<dbReference type="EMBL" id="JAUYVI010000002">
    <property type="protein sequence ID" value="MDQ7247219.1"/>
    <property type="molecule type" value="Genomic_DNA"/>
</dbReference>
<sequence>MGILVYGGDTATAARVVAAADGRLLSAGGWAETVIAVSEDPDFVNKLYRAGASLVFRADGAVGCSGALPTASKDQATS</sequence>
<proteinExistence type="predicted"/>
<comment type="caution">
    <text evidence="1">The sequence shown here is derived from an EMBL/GenBank/DDBJ whole genome shotgun (WGS) entry which is preliminary data.</text>
</comment>
<dbReference type="Proteomes" id="UP001230156">
    <property type="component" value="Unassembled WGS sequence"/>
</dbReference>
<accession>A0ABU0YHM3</accession>
<organism evidence="1 2">
    <name type="scientific">Dongia sedimenti</name>
    <dbReference type="NCBI Taxonomy" id="3064282"/>
    <lineage>
        <taxon>Bacteria</taxon>
        <taxon>Pseudomonadati</taxon>
        <taxon>Pseudomonadota</taxon>
        <taxon>Alphaproteobacteria</taxon>
        <taxon>Rhodospirillales</taxon>
        <taxon>Dongiaceae</taxon>
        <taxon>Dongia</taxon>
    </lineage>
</organism>
<dbReference type="RefSeq" id="WP_379954621.1">
    <property type="nucleotide sequence ID" value="NZ_JAUYVI010000002.1"/>
</dbReference>